<feature type="transmembrane region" description="Helical" evidence="9">
    <location>
        <begin position="121"/>
        <end position="143"/>
    </location>
</feature>
<evidence type="ECO:0000256" key="4">
    <source>
        <dbReference type="ARBA" id="ARBA00022643"/>
    </source>
</evidence>
<feature type="transmembrane region" description="Helical" evidence="9">
    <location>
        <begin position="174"/>
        <end position="194"/>
    </location>
</feature>
<keyword evidence="6" id="KW-1278">Translocase</keyword>
<dbReference type="GO" id="GO:0005886">
    <property type="term" value="C:plasma membrane"/>
    <property type="evidence" value="ECO:0007669"/>
    <property type="project" value="TreeGrafter"/>
</dbReference>
<keyword evidence="7 9" id="KW-1133">Transmembrane helix</keyword>
<feature type="transmembrane region" description="Helical" evidence="9">
    <location>
        <begin position="48"/>
        <end position="69"/>
    </location>
</feature>
<evidence type="ECO:0000256" key="7">
    <source>
        <dbReference type="ARBA" id="ARBA00022989"/>
    </source>
</evidence>
<name>A0A4R8LL25_9BACL</name>
<dbReference type="Proteomes" id="UP000294581">
    <property type="component" value="Unassembled WGS sequence"/>
</dbReference>
<dbReference type="Pfam" id="PF03116">
    <property type="entry name" value="NQR2_RnfD_RnfE"/>
    <property type="match status" value="1"/>
</dbReference>
<dbReference type="PANTHER" id="PTHR30578:SF0">
    <property type="entry name" value="ION-TRANSLOCATING OXIDOREDUCTASE COMPLEX SUBUNIT D"/>
    <property type="match status" value="1"/>
</dbReference>
<evidence type="ECO:0000256" key="3">
    <source>
        <dbReference type="ARBA" id="ARBA00022630"/>
    </source>
</evidence>
<feature type="transmembrane region" description="Helical" evidence="9">
    <location>
        <begin position="81"/>
        <end position="109"/>
    </location>
</feature>
<evidence type="ECO:0000256" key="1">
    <source>
        <dbReference type="ARBA" id="ARBA00022448"/>
    </source>
</evidence>
<accession>A0A4R8LL25</accession>
<keyword evidence="5 9" id="KW-0812">Transmembrane</keyword>
<comment type="caution">
    <text evidence="10">The sequence shown here is derived from an EMBL/GenBank/DDBJ whole genome shotgun (WGS) entry which is preliminary data.</text>
</comment>
<dbReference type="RefSeq" id="WP_166669076.1">
    <property type="nucleotide sequence ID" value="NZ_SORF01000008.1"/>
</dbReference>
<dbReference type="PANTHER" id="PTHR30578">
    <property type="entry name" value="ELECTRON TRANSPORT COMPLEX PROTEIN RNFD"/>
    <property type="match status" value="1"/>
</dbReference>
<evidence type="ECO:0000256" key="6">
    <source>
        <dbReference type="ARBA" id="ARBA00022967"/>
    </source>
</evidence>
<sequence length="275" mass="29702">MSEAHTIPLARRRHSKLMRYLRTPKGFVLVLLCVLMCIGAIDSGTLRGVANVLVAVATAVACDTVALWLRRYPVRLSDGGLVTAIIIGLVLAADTPIPVVMATTAIAIASKHVLKIGRKPILNPAAVGLLVAVAGFHASESWWGDLSAMPAWSAAILLVIGYAIVQRVNKFPQFFSFFAVYLAFFAFEGAFHVALAADAFRNPIINSALFLACFMLTDPPTSPARYRHQIGFGAISAIVSSLIYLTFGGLLYLFIGLMAANLWKLWITRQKSVLG</sequence>
<gene>
    <name evidence="10" type="ORF">C7445_10896</name>
</gene>
<evidence type="ECO:0000256" key="9">
    <source>
        <dbReference type="SAM" id="Phobius"/>
    </source>
</evidence>
<protein>
    <submittedName>
        <fullName evidence="10">NQR2/RnfD/RnfE family subunit of NADH-ubiquinone oxidoreductase</fullName>
    </submittedName>
</protein>
<dbReference type="EMBL" id="SORF01000008">
    <property type="protein sequence ID" value="TDY45273.1"/>
    <property type="molecule type" value="Genomic_DNA"/>
</dbReference>
<keyword evidence="4" id="KW-0288">FMN</keyword>
<dbReference type="InterPro" id="IPR004338">
    <property type="entry name" value="NqrB/RnfD"/>
</dbReference>
<feature type="transmembrane region" description="Helical" evidence="9">
    <location>
        <begin position="149"/>
        <end position="165"/>
    </location>
</feature>
<reference evidence="10 11" key="1">
    <citation type="submission" date="2019-03" db="EMBL/GenBank/DDBJ databases">
        <title>Genomic Encyclopedia of Type Strains, Phase IV (KMG-IV): sequencing the most valuable type-strain genomes for metagenomic binning, comparative biology and taxonomic classification.</title>
        <authorList>
            <person name="Goeker M."/>
        </authorList>
    </citation>
    <scope>NUCLEOTIDE SEQUENCE [LARGE SCALE GENOMIC DNA]</scope>
    <source>
        <strain evidence="10 11">DSM 17974</strain>
    </source>
</reference>
<organism evidence="10 11">
    <name type="scientific">Alicyclobacillus sacchari</name>
    <dbReference type="NCBI Taxonomy" id="392010"/>
    <lineage>
        <taxon>Bacteria</taxon>
        <taxon>Bacillati</taxon>
        <taxon>Bacillota</taxon>
        <taxon>Bacilli</taxon>
        <taxon>Bacillales</taxon>
        <taxon>Alicyclobacillaceae</taxon>
        <taxon>Alicyclobacillus</taxon>
    </lineage>
</organism>
<evidence type="ECO:0000256" key="8">
    <source>
        <dbReference type="ARBA" id="ARBA00023136"/>
    </source>
</evidence>
<keyword evidence="8 9" id="KW-0472">Membrane</keyword>
<feature type="transmembrane region" description="Helical" evidence="9">
    <location>
        <begin position="230"/>
        <end position="255"/>
    </location>
</feature>
<dbReference type="GO" id="GO:0055085">
    <property type="term" value="P:transmembrane transport"/>
    <property type="evidence" value="ECO:0007669"/>
    <property type="project" value="InterPro"/>
</dbReference>
<keyword evidence="3" id="KW-0285">Flavoprotein</keyword>
<dbReference type="AlphaFoldDB" id="A0A4R8LL25"/>
<feature type="transmembrane region" description="Helical" evidence="9">
    <location>
        <begin position="20"/>
        <end position="41"/>
    </location>
</feature>
<evidence type="ECO:0000256" key="5">
    <source>
        <dbReference type="ARBA" id="ARBA00022692"/>
    </source>
</evidence>
<keyword evidence="2" id="KW-0597">Phosphoprotein</keyword>
<evidence type="ECO:0000256" key="2">
    <source>
        <dbReference type="ARBA" id="ARBA00022553"/>
    </source>
</evidence>
<evidence type="ECO:0000313" key="10">
    <source>
        <dbReference type="EMBL" id="TDY45273.1"/>
    </source>
</evidence>
<keyword evidence="11" id="KW-1185">Reference proteome</keyword>
<keyword evidence="10" id="KW-0830">Ubiquinone</keyword>
<proteinExistence type="predicted"/>
<keyword evidence="1" id="KW-0813">Transport</keyword>
<evidence type="ECO:0000313" key="11">
    <source>
        <dbReference type="Proteomes" id="UP000294581"/>
    </source>
</evidence>